<keyword evidence="2" id="KW-1185">Reference proteome</keyword>
<organism evidence="1 2">
    <name type="scientific">Spiroplasma phoeniceum P40</name>
    <dbReference type="NCBI Taxonomy" id="1276259"/>
    <lineage>
        <taxon>Bacteria</taxon>
        <taxon>Bacillati</taxon>
        <taxon>Mycoplasmatota</taxon>
        <taxon>Mollicutes</taxon>
        <taxon>Entomoplasmatales</taxon>
        <taxon>Spiroplasmataceae</taxon>
        <taxon>Spiroplasma</taxon>
    </lineage>
</organism>
<evidence type="ECO:0000313" key="2">
    <source>
        <dbReference type="Proteomes" id="UP000253689"/>
    </source>
</evidence>
<dbReference type="AlphaFoldDB" id="A0A345DP66"/>
<sequence length="122" mass="14899">MNDRTKKINITEYEEIFKIDENFKDKNIISFYLPMSLKHYSKIIQIRDKIKTWSFSKAVRYLIDNWDINNILEIDKSFYKKLVYKTIKITPIQYNKLLHLQDTYNLQFLSSVMFQLVNNYNI</sequence>
<name>A0A345DP66_9MOLU</name>
<dbReference type="Proteomes" id="UP000253689">
    <property type="component" value="Chromosome"/>
</dbReference>
<proteinExistence type="predicted"/>
<protein>
    <submittedName>
        <fullName evidence="1">Uncharacterized protein</fullName>
    </submittedName>
</protein>
<accession>A0A345DP66</accession>
<reference evidence="2" key="1">
    <citation type="submission" date="2018-07" db="EMBL/GenBank/DDBJ databases">
        <title>Complete Genome Sequence of Spiroplasma phoeniceum.</title>
        <authorList>
            <person name="Davis R.E."/>
            <person name="Shao J.Y."/>
            <person name="Zhao Y."/>
            <person name="Silver A."/>
            <person name="Stump z."/>
            <person name="Gasparich G."/>
        </authorList>
    </citation>
    <scope>NUCLEOTIDE SEQUENCE [LARGE SCALE GENOMIC DNA]</scope>
    <source>
        <strain evidence="2">P40</strain>
    </source>
</reference>
<evidence type="ECO:0000313" key="1">
    <source>
        <dbReference type="EMBL" id="AXF96004.1"/>
    </source>
</evidence>
<dbReference type="EMBL" id="CP031088">
    <property type="protein sequence ID" value="AXF96004.1"/>
    <property type="molecule type" value="Genomic_DNA"/>
</dbReference>
<gene>
    <name evidence="1" type="ORF">SDAV_001024</name>
</gene>
<dbReference type="KEGG" id="sphh:SDAV_001024"/>